<feature type="transmembrane region" description="Helical" evidence="2">
    <location>
        <begin position="37"/>
        <end position="54"/>
    </location>
</feature>
<protein>
    <recommendedName>
        <fullName evidence="5">N-acetylmuramoyl-L-alanine amidase</fullName>
    </recommendedName>
</protein>
<feature type="transmembrane region" description="Helical" evidence="2">
    <location>
        <begin position="6"/>
        <end position="25"/>
    </location>
</feature>
<name>A0A4Q0VG54_CLOTA</name>
<evidence type="ECO:0008006" key="5">
    <source>
        <dbReference type="Google" id="ProtNLM"/>
    </source>
</evidence>
<keyword evidence="2" id="KW-0812">Transmembrane</keyword>
<evidence type="ECO:0000256" key="1">
    <source>
        <dbReference type="SAM" id="MobiDB-lite"/>
    </source>
</evidence>
<accession>A0A4Q0VG54</accession>
<feature type="compositionally biased region" description="Low complexity" evidence="1">
    <location>
        <begin position="370"/>
        <end position="384"/>
    </location>
</feature>
<sequence>MTMGERYAIFISIMIINIIIDINIGKGKGRKMNSKKIISFIMTTMIMCSTTVLAESKSEFKRKRIYGSNRYETSIMVSKEGWDKSSYAVISRGDNFADALCAVPLAKKYNAPILLIGKDELNNNLKSELKRLNVSKVFITGGEGAISKTLEGEIKNIPNIKEVNRLGGKDRYETSKLIAESVGCNGEIVVTAGTNPSDTLSISPIAANKNMPILLTSKDKNLMQKYLKSNKVNKAFVIGGEKCVSKEIENILPNVERIYGENRYETNEKIIKRFSDSLDFKNIYIALAQSQRGDEFADALSSAALAAQKNSPIILIYKDIYKNTKDILNTKLSNESIVSILGGEKLISDNILDNLAISKNLQTKDKDNKSSGSSSTSSSSSSTKPSKKDTEYKVSVEPSFPGAFTYDLTVIGNNGEALKGYKLLYDGNIIAEDEDNDGTVKTLTIFFGKDSDKAKFKIVKGEKEISFTGLK</sequence>
<dbReference type="PANTHER" id="PTHR30032">
    <property type="entry name" value="N-ACETYLMURAMOYL-L-ALANINE AMIDASE-RELATED"/>
    <property type="match status" value="1"/>
</dbReference>
<dbReference type="PANTHER" id="PTHR30032:SF8">
    <property type="entry name" value="GERMINATION-SPECIFIC N-ACETYLMURAMOYL-L-ALANINE AMIDASE"/>
    <property type="match status" value="1"/>
</dbReference>
<reference evidence="3 4" key="1">
    <citation type="submission" date="2018-06" db="EMBL/GenBank/DDBJ databases">
        <title>Genome conservation of Clostridium tetani.</title>
        <authorList>
            <person name="Bruggemann H."/>
            <person name="Popoff M.R."/>
        </authorList>
    </citation>
    <scope>NUCLEOTIDE SEQUENCE [LARGE SCALE GENOMIC DNA]</scope>
    <source>
        <strain evidence="3 4">2017.061</strain>
    </source>
</reference>
<comment type="caution">
    <text evidence="3">The sequence shown here is derived from an EMBL/GenBank/DDBJ whole genome shotgun (WGS) entry which is preliminary data.</text>
</comment>
<evidence type="ECO:0000313" key="3">
    <source>
        <dbReference type="EMBL" id="RXI49930.1"/>
    </source>
</evidence>
<dbReference type="Proteomes" id="UP000290921">
    <property type="component" value="Unassembled WGS sequence"/>
</dbReference>
<feature type="region of interest" description="Disordered" evidence="1">
    <location>
        <begin position="364"/>
        <end position="392"/>
    </location>
</feature>
<proteinExistence type="predicted"/>
<dbReference type="InterPro" id="IPR007253">
    <property type="entry name" value="Cell_wall-bd_2"/>
</dbReference>
<dbReference type="EMBL" id="QMAP01000002">
    <property type="protein sequence ID" value="RXI49930.1"/>
    <property type="molecule type" value="Genomic_DNA"/>
</dbReference>
<keyword evidence="2" id="KW-1133">Transmembrane helix</keyword>
<dbReference type="InterPro" id="IPR051922">
    <property type="entry name" value="Bact_Sporulation_Assoc"/>
</dbReference>
<dbReference type="Pfam" id="PF04122">
    <property type="entry name" value="CW_binding_2"/>
    <property type="match status" value="3"/>
</dbReference>
<evidence type="ECO:0000313" key="4">
    <source>
        <dbReference type="Proteomes" id="UP000290921"/>
    </source>
</evidence>
<gene>
    <name evidence="3" type="ORF">DP130_02785</name>
</gene>
<dbReference type="Gene3D" id="3.40.50.12090">
    <property type="match status" value="2"/>
</dbReference>
<organism evidence="3 4">
    <name type="scientific">Clostridium tetani</name>
    <dbReference type="NCBI Taxonomy" id="1513"/>
    <lineage>
        <taxon>Bacteria</taxon>
        <taxon>Bacillati</taxon>
        <taxon>Bacillota</taxon>
        <taxon>Clostridia</taxon>
        <taxon>Eubacteriales</taxon>
        <taxon>Clostridiaceae</taxon>
        <taxon>Clostridium</taxon>
    </lineage>
</organism>
<evidence type="ECO:0000256" key="2">
    <source>
        <dbReference type="SAM" id="Phobius"/>
    </source>
</evidence>
<keyword evidence="2" id="KW-0472">Membrane</keyword>
<dbReference type="AlphaFoldDB" id="A0A4Q0VG54"/>